<dbReference type="AlphaFoldDB" id="A0A6M4B187"/>
<evidence type="ECO:0000259" key="1">
    <source>
        <dbReference type="PROSITE" id="PS50404"/>
    </source>
</evidence>
<feature type="domain" description="GST N-terminal" evidence="1">
    <location>
        <begin position="1"/>
        <end position="82"/>
    </location>
</feature>
<dbReference type="SUPFAM" id="SSF52833">
    <property type="entry name" value="Thioredoxin-like"/>
    <property type="match status" value="1"/>
</dbReference>
<dbReference type="InterPro" id="IPR034345">
    <property type="entry name" value="Gtt2-like_N"/>
</dbReference>
<proteinExistence type="predicted"/>
<dbReference type="RefSeq" id="WP_169947133.1">
    <property type="nucleotide sequence ID" value="NZ_CP053015.1"/>
</dbReference>
<dbReference type="Pfam" id="PF13409">
    <property type="entry name" value="GST_N_2"/>
    <property type="match status" value="1"/>
</dbReference>
<sequence length="210" mass="22859">MITLFDCATAPSPRRARILLAEKGIAHETVEIDLRAAEQLSDAYRAINPRLTVPALRLDDGTVLTDNAGIAAWAEAHKPEPPLLGRTPVEKAEVASWNARVEGEGFMAIAEAFRNSTPAMKDRALPGPNNYAQIPELAERGVARLSAFVDMLDAHLATNAHVAGDHFSLADITALVAIDFARIVRMKPAETHANIGRWRTQLSQRPACRL</sequence>
<dbReference type="SFLD" id="SFLDS00019">
    <property type="entry name" value="Glutathione_Transferase_(cytos"/>
    <property type="match status" value="1"/>
</dbReference>
<evidence type="ECO:0000313" key="4">
    <source>
        <dbReference type="Proteomes" id="UP000503018"/>
    </source>
</evidence>
<dbReference type="InterPro" id="IPR010987">
    <property type="entry name" value="Glutathione-S-Trfase_C-like"/>
</dbReference>
<evidence type="ECO:0000313" key="3">
    <source>
        <dbReference type="EMBL" id="QJQ33151.1"/>
    </source>
</evidence>
<dbReference type="CDD" id="cd03051">
    <property type="entry name" value="GST_N_GTT2_like"/>
    <property type="match status" value="1"/>
</dbReference>
<dbReference type="PANTHER" id="PTHR44051">
    <property type="entry name" value="GLUTATHIONE S-TRANSFERASE-RELATED"/>
    <property type="match status" value="1"/>
</dbReference>
<reference evidence="3 4" key="1">
    <citation type="submission" date="2020-01" db="EMBL/GenBank/DDBJ databases">
        <title>Sphingomonas sp. strain CSW-10.</title>
        <authorList>
            <person name="Chen W.-M."/>
        </authorList>
    </citation>
    <scope>NUCLEOTIDE SEQUENCE [LARGE SCALE GENOMIC DNA]</scope>
    <source>
        <strain evidence="3 4">CSW-10</strain>
    </source>
</reference>
<dbReference type="Gene3D" id="3.40.30.10">
    <property type="entry name" value="Glutaredoxin"/>
    <property type="match status" value="1"/>
</dbReference>
<dbReference type="InterPro" id="IPR036249">
    <property type="entry name" value="Thioredoxin-like_sf"/>
</dbReference>
<dbReference type="Proteomes" id="UP000503018">
    <property type="component" value="Chromosome"/>
</dbReference>
<dbReference type="Gene3D" id="1.20.1050.10">
    <property type="match status" value="1"/>
</dbReference>
<dbReference type="KEGG" id="slan:GV829_12480"/>
<accession>A0A6M4B187</accession>
<protein>
    <submittedName>
        <fullName evidence="3">Glutathione S-transferase</fullName>
    </submittedName>
</protein>
<dbReference type="EMBL" id="CP053015">
    <property type="protein sequence ID" value="QJQ33151.1"/>
    <property type="molecule type" value="Genomic_DNA"/>
</dbReference>
<dbReference type="SUPFAM" id="SSF47616">
    <property type="entry name" value="GST C-terminal domain-like"/>
    <property type="match status" value="1"/>
</dbReference>
<gene>
    <name evidence="3" type="ORF">GV829_12480</name>
</gene>
<dbReference type="InterPro" id="IPR040079">
    <property type="entry name" value="Glutathione_S-Trfase"/>
</dbReference>
<dbReference type="GO" id="GO:0016740">
    <property type="term" value="F:transferase activity"/>
    <property type="evidence" value="ECO:0007669"/>
    <property type="project" value="UniProtKB-KW"/>
</dbReference>
<name>A0A6M4B187_9SPHN</name>
<dbReference type="InterPro" id="IPR004045">
    <property type="entry name" value="Glutathione_S-Trfase_N"/>
</dbReference>
<dbReference type="SFLD" id="SFLDG00358">
    <property type="entry name" value="Main_(cytGST)"/>
    <property type="match status" value="1"/>
</dbReference>
<dbReference type="Pfam" id="PF00043">
    <property type="entry name" value="GST_C"/>
    <property type="match status" value="1"/>
</dbReference>
<dbReference type="PROSITE" id="PS50404">
    <property type="entry name" value="GST_NTER"/>
    <property type="match status" value="1"/>
</dbReference>
<organism evidence="3 4">
    <name type="scientific">Sphingomonas lacunae</name>
    <dbReference type="NCBI Taxonomy" id="2698828"/>
    <lineage>
        <taxon>Bacteria</taxon>
        <taxon>Pseudomonadati</taxon>
        <taxon>Pseudomonadota</taxon>
        <taxon>Alphaproteobacteria</taxon>
        <taxon>Sphingomonadales</taxon>
        <taxon>Sphingomonadaceae</taxon>
        <taxon>Sphingomonas</taxon>
    </lineage>
</organism>
<dbReference type="PANTHER" id="PTHR44051:SF8">
    <property type="entry name" value="GLUTATHIONE S-TRANSFERASE GSTA"/>
    <property type="match status" value="1"/>
</dbReference>
<keyword evidence="3" id="KW-0808">Transferase</keyword>
<feature type="domain" description="GST C-terminal" evidence="2">
    <location>
        <begin position="87"/>
        <end position="210"/>
    </location>
</feature>
<keyword evidence="4" id="KW-1185">Reference proteome</keyword>
<evidence type="ECO:0000259" key="2">
    <source>
        <dbReference type="PROSITE" id="PS50405"/>
    </source>
</evidence>
<dbReference type="InterPro" id="IPR004046">
    <property type="entry name" value="GST_C"/>
</dbReference>
<dbReference type="PROSITE" id="PS50405">
    <property type="entry name" value="GST_CTER"/>
    <property type="match status" value="1"/>
</dbReference>
<dbReference type="InterPro" id="IPR036282">
    <property type="entry name" value="Glutathione-S-Trfase_C_sf"/>
</dbReference>